<keyword evidence="5" id="KW-1185">Reference proteome</keyword>
<dbReference type="PANTHER" id="PTHR42901">
    <property type="entry name" value="ALCOHOL DEHYDROGENASE"/>
    <property type="match status" value="1"/>
</dbReference>
<gene>
    <name evidence="4" type="ORF">EDD31_1687</name>
</gene>
<dbReference type="InterPro" id="IPR036291">
    <property type="entry name" value="NAD(P)-bd_dom_sf"/>
</dbReference>
<organism evidence="4 5">
    <name type="scientific">Bogoriella caseilytica</name>
    <dbReference type="NCBI Taxonomy" id="56055"/>
    <lineage>
        <taxon>Bacteria</taxon>
        <taxon>Bacillati</taxon>
        <taxon>Actinomycetota</taxon>
        <taxon>Actinomycetes</taxon>
        <taxon>Micrococcales</taxon>
        <taxon>Bogoriellaceae</taxon>
        <taxon>Bogoriella</taxon>
    </lineage>
</organism>
<dbReference type="AlphaFoldDB" id="A0A3N2BDK1"/>
<dbReference type="Proteomes" id="UP000280668">
    <property type="component" value="Unassembled WGS sequence"/>
</dbReference>
<evidence type="ECO:0000313" key="5">
    <source>
        <dbReference type="Proteomes" id="UP000280668"/>
    </source>
</evidence>
<proteinExistence type="inferred from homology"/>
<reference evidence="4 5" key="1">
    <citation type="submission" date="2018-11" db="EMBL/GenBank/DDBJ databases">
        <title>Sequencing the genomes of 1000 actinobacteria strains.</title>
        <authorList>
            <person name="Klenk H.-P."/>
        </authorList>
    </citation>
    <scope>NUCLEOTIDE SEQUENCE [LARGE SCALE GENOMIC DNA]</scope>
    <source>
        <strain evidence="4 5">DSM 11294</strain>
    </source>
</reference>
<dbReference type="PANTHER" id="PTHR42901:SF1">
    <property type="entry name" value="ALCOHOL DEHYDROGENASE"/>
    <property type="match status" value="1"/>
</dbReference>
<dbReference type="GO" id="GO:0016616">
    <property type="term" value="F:oxidoreductase activity, acting on the CH-OH group of donors, NAD or NADP as acceptor"/>
    <property type="evidence" value="ECO:0007669"/>
    <property type="project" value="UniProtKB-ARBA"/>
</dbReference>
<dbReference type="InterPro" id="IPR002347">
    <property type="entry name" value="SDR_fam"/>
</dbReference>
<evidence type="ECO:0000256" key="2">
    <source>
        <dbReference type="ARBA" id="ARBA00023002"/>
    </source>
</evidence>
<dbReference type="InterPro" id="IPR020904">
    <property type="entry name" value="Sc_DH/Rdtase_CS"/>
</dbReference>
<comment type="caution">
    <text evidence="4">The sequence shown here is derived from an EMBL/GenBank/DDBJ whole genome shotgun (WGS) entry which is preliminary data.</text>
</comment>
<dbReference type="PROSITE" id="PS00061">
    <property type="entry name" value="ADH_SHORT"/>
    <property type="match status" value="1"/>
</dbReference>
<evidence type="ECO:0000256" key="1">
    <source>
        <dbReference type="ARBA" id="ARBA00006484"/>
    </source>
</evidence>
<dbReference type="EMBL" id="RKHK01000001">
    <property type="protein sequence ID" value="ROR73312.1"/>
    <property type="molecule type" value="Genomic_DNA"/>
</dbReference>
<dbReference type="Gene3D" id="3.40.50.720">
    <property type="entry name" value="NAD(P)-binding Rossmann-like Domain"/>
    <property type="match status" value="1"/>
</dbReference>
<evidence type="ECO:0000313" key="4">
    <source>
        <dbReference type="EMBL" id="ROR73312.1"/>
    </source>
</evidence>
<protein>
    <submittedName>
        <fullName evidence="4">NADP-dependent 3-hydroxy acid dehydrogenase YdfG</fullName>
    </submittedName>
</protein>
<evidence type="ECO:0000256" key="3">
    <source>
        <dbReference type="RuleBase" id="RU000363"/>
    </source>
</evidence>
<dbReference type="PRINTS" id="PR00081">
    <property type="entry name" value="GDHRDH"/>
</dbReference>
<sequence>MRMTQNSSQRPVAVVTGASSGIGAATARALAAAGYEVVVGARRVERITALAEEIGGRGYALDVADAESVAAFVAQIDRCDVLVNNAGGALGAHSVAEADLEAWRSMYEVNVLGLVAMTKALLPALLDSGLGHVINIGSVAGREVYEGGGGYNAAKHAVSALTRVMRLELLGQPVRITQLDPGMVETEFALTRFGGDEEKAAAVYEGMEPMQAADIAEAVVWVVSRPRRVNVDSMLIMATDQSTAKTVHRR</sequence>
<comment type="similarity">
    <text evidence="1 3">Belongs to the short-chain dehydrogenases/reductases (SDR) family.</text>
</comment>
<name>A0A3N2BDK1_9MICO</name>
<dbReference type="SUPFAM" id="SSF51735">
    <property type="entry name" value="NAD(P)-binding Rossmann-fold domains"/>
    <property type="match status" value="1"/>
</dbReference>
<accession>A0A3N2BDK1</accession>
<dbReference type="Pfam" id="PF00106">
    <property type="entry name" value="adh_short"/>
    <property type="match status" value="1"/>
</dbReference>
<keyword evidence="2" id="KW-0560">Oxidoreductase</keyword>
<dbReference type="FunFam" id="3.40.50.720:FF:000047">
    <property type="entry name" value="NADP-dependent L-serine/L-allo-threonine dehydrogenase"/>
    <property type="match status" value="1"/>
</dbReference>
<dbReference type="PRINTS" id="PR00080">
    <property type="entry name" value="SDRFAMILY"/>
</dbReference>